<reference evidence="4 5" key="1">
    <citation type="submission" date="2020-08" db="EMBL/GenBank/DDBJ databases">
        <title>Genomic Encyclopedia of Type Strains, Phase IV (KMG-IV): sequencing the most valuable type-strain genomes for metagenomic binning, comparative biology and taxonomic classification.</title>
        <authorList>
            <person name="Goeker M."/>
        </authorList>
    </citation>
    <scope>NUCLEOTIDE SEQUENCE [LARGE SCALE GENOMIC DNA]</scope>
    <source>
        <strain evidence="4 5">DSM 44197</strain>
    </source>
</reference>
<gene>
    <name evidence="4" type="ORF">HNR61_004907</name>
</gene>
<evidence type="ECO:0000259" key="3">
    <source>
        <dbReference type="SMART" id="SM00829"/>
    </source>
</evidence>
<dbReference type="SUPFAM" id="SSF50129">
    <property type="entry name" value="GroES-like"/>
    <property type="match status" value="1"/>
</dbReference>
<proteinExistence type="predicted"/>
<name>A0A7W3LS86_ACTNM</name>
<dbReference type="Pfam" id="PF13602">
    <property type="entry name" value="ADH_zinc_N_2"/>
    <property type="match status" value="1"/>
</dbReference>
<protein>
    <submittedName>
        <fullName evidence="4">NADPH:quinone reductase-like Zn-dependent oxidoreductase</fullName>
    </submittedName>
</protein>
<organism evidence="4 5">
    <name type="scientific">Actinomadura namibiensis</name>
    <dbReference type="NCBI Taxonomy" id="182080"/>
    <lineage>
        <taxon>Bacteria</taxon>
        <taxon>Bacillati</taxon>
        <taxon>Actinomycetota</taxon>
        <taxon>Actinomycetes</taxon>
        <taxon>Streptosporangiales</taxon>
        <taxon>Thermomonosporaceae</taxon>
        <taxon>Actinomadura</taxon>
    </lineage>
</organism>
<accession>A0A7W3LS86</accession>
<sequence>MSRAVVFHEPGGPEVLRVEDLPEPQAGPGEVRIRTRAAGVQPFDVAVVEGWLPAFATDQGWPRIPGNEFAGVIDQIGEGVTGFAVGDEVLGFGLLDSYREHVVAPAEHITAKPAAMPWEVAGGFTAAAQTAHIAIEELGVREGETVLVHGAAGAVGGVASQLARLRGATVIGAAREAQHDYLRSLGVVPVAYGPGFVERVRALAGGDAHASVDGVGGQALDATLELVKDRGRIVTLVDHGRSEELGVLVTPAKRSAARLAALADLYAQGRLSFHIHAAFPLERAADAHRHHARGGVRGKIVLTVD</sequence>
<dbReference type="Pfam" id="PF08240">
    <property type="entry name" value="ADH_N"/>
    <property type="match status" value="1"/>
</dbReference>
<dbReference type="AlphaFoldDB" id="A0A7W3LS86"/>
<evidence type="ECO:0000313" key="5">
    <source>
        <dbReference type="Proteomes" id="UP000572680"/>
    </source>
</evidence>
<dbReference type="EMBL" id="JACJIA010000006">
    <property type="protein sequence ID" value="MBA8953257.1"/>
    <property type="molecule type" value="Genomic_DNA"/>
</dbReference>
<dbReference type="Gene3D" id="3.90.180.10">
    <property type="entry name" value="Medium-chain alcohol dehydrogenases, catalytic domain"/>
    <property type="match status" value="1"/>
</dbReference>
<dbReference type="CDD" id="cd05289">
    <property type="entry name" value="MDR_like_2"/>
    <property type="match status" value="1"/>
</dbReference>
<keyword evidence="5" id="KW-1185">Reference proteome</keyword>
<comment type="caution">
    <text evidence="4">The sequence shown here is derived from an EMBL/GenBank/DDBJ whole genome shotgun (WGS) entry which is preliminary data.</text>
</comment>
<dbReference type="Gene3D" id="3.40.50.720">
    <property type="entry name" value="NAD(P)-binding Rossmann-like Domain"/>
    <property type="match status" value="1"/>
</dbReference>
<evidence type="ECO:0000313" key="4">
    <source>
        <dbReference type="EMBL" id="MBA8953257.1"/>
    </source>
</evidence>
<dbReference type="InterPro" id="IPR011032">
    <property type="entry name" value="GroES-like_sf"/>
</dbReference>
<dbReference type="RefSeq" id="WP_182845445.1">
    <property type="nucleotide sequence ID" value="NZ_BAAALP010000059.1"/>
</dbReference>
<feature type="domain" description="Enoyl reductase (ER)" evidence="3">
    <location>
        <begin position="11"/>
        <end position="302"/>
    </location>
</feature>
<dbReference type="SMART" id="SM00829">
    <property type="entry name" value="PKS_ER"/>
    <property type="match status" value="1"/>
</dbReference>
<dbReference type="GO" id="GO:0016651">
    <property type="term" value="F:oxidoreductase activity, acting on NAD(P)H"/>
    <property type="evidence" value="ECO:0007669"/>
    <property type="project" value="TreeGrafter"/>
</dbReference>
<dbReference type="InterPro" id="IPR036291">
    <property type="entry name" value="NAD(P)-bd_dom_sf"/>
</dbReference>
<dbReference type="Proteomes" id="UP000572680">
    <property type="component" value="Unassembled WGS sequence"/>
</dbReference>
<dbReference type="PANTHER" id="PTHR48106">
    <property type="entry name" value="QUINONE OXIDOREDUCTASE PIG3-RELATED"/>
    <property type="match status" value="1"/>
</dbReference>
<dbReference type="GO" id="GO:0070402">
    <property type="term" value="F:NADPH binding"/>
    <property type="evidence" value="ECO:0007669"/>
    <property type="project" value="TreeGrafter"/>
</dbReference>
<dbReference type="PANTHER" id="PTHR48106:SF18">
    <property type="entry name" value="QUINONE OXIDOREDUCTASE PIG3"/>
    <property type="match status" value="1"/>
</dbReference>
<dbReference type="InterPro" id="IPR020843">
    <property type="entry name" value="ER"/>
</dbReference>
<dbReference type="InterPro" id="IPR013154">
    <property type="entry name" value="ADH-like_N"/>
</dbReference>
<evidence type="ECO:0000256" key="2">
    <source>
        <dbReference type="ARBA" id="ARBA00023002"/>
    </source>
</evidence>
<evidence type="ECO:0000256" key="1">
    <source>
        <dbReference type="ARBA" id="ARBA00022857"/>
    </source>
</evidence>
<keyword evidence="1" id="KW-0521">NADP</keyword>
<keyword evidence="2" id="KW-0560">Oxidoreductase</keyword>
<dbReference type="SUPFAM" id="SSF51735">
    <property type="entry name" value="NAD(P)-binding Rossmann-fold domains"/>
    <property type="match status" value="1"/>
</dbReference>